<dbReference type="RefSeq" id="WP_211861789.1">
    <property type="nucleotide sequence ID" value="NZ_JAAEDM010000019.1"/>
</dbReference>
<dbReference type="EMBL" id="JAAEDM010000019">
    <property type="protein sequence ID" value="MBR0671414.1"/>
    <property type="molecule type" value="Genomic_DNA"/>
</dbReference>
<dbReference type="InterPro" id="IPR045337">
    <property type="entry name" value="MmgE_PrpD_C"/>
</dbReference>
<dbReference type="InterPro" id="IPR005656">
    <property type="entry name" value="MmgE_PrpD"/>
</dbReference>
<keyword evidence="5" id="KW-1185">Reference proteome</keyword>
<evidence type="ECO:0000259" key="3">
    <source>
        <dbReference type="Pfam" id="PF19305"/>
    </source>
</evidence>
<dbReference type="Proteomes" id="UP001138751">
    <property type="component" value="Unassembled WGS sequence"/>
</dbReference>
<dbReference type="Pfam" id="PF19305">
    <property type="entry name" value="MmgE_PrpD_C"/>
    <property type="match status" value="1"/>
</dbReference>
<organism evidence="4 5">
    <name type="scientific">Neoroseomonas soli</name>
    <dbReference type="NCBI Taxonomy" id="1081025"/>
    <lineage>
        <taxon>Bacteria</taxon>
        <taxon>Pseudomonadati</taxon>
        <taxon>Pseudomonadota</taxon>
        <taxon>Alphaproteobacteria</taxon>
        <taxon>Acetobacterales</taxon>
        <taxon>Acetobacteraceae</taxon>
        <taxon>Neoroseomonas</taxon>
    </lineage>
</organism>
<name>A0A9X9WW85_9PROT</name>
<dbReference type="InterPro" id="IPR042183">
    <property type="entry name" value="MmgE/PrpD_sf_1"/>
</dbReference>
<protein>
    <submittedName>
        <fullName evidence="4">MmgE/PrpD family protein</fullName>
    </submittedName>
</protein>
<evidence type="ECO:0000256" key="1">
    <source>
        <dbReference type="ARBA" id="ARBA00006174"/>
    </source>
</evidence>
<dbReference type="GO" id="GO:0016829">
    <property type="term" value="F:lyase activity"/>
    <property type="evidence" value="ECO:0007669"/>
    <property type="project" value="InterPro"/>
</dbReference>
<dbReference type="Gene3D" id="3.30.1330.120">
    <property type="entry name" value="2-methylcitrate dehydratase PrpD"/>
    <property type="match status" value="1"/>
</dbReference>
<dbReference type="InterPro" id="IPR036148">
    <property type="entry name" value="MmgE/PrpD_sf"/>
</dbReference>
<comment type="caution">
    <text evidence="4">The sequence shown here is derived from an EMBL/GenBank/DDBJ whole genome shotgun (WGS) entry which is preliminary data.</text>
</comment>
<dbReference type="InterPro" id="IPR045336">
    <property type="entry name" value="MmgE_PrpD_N"/>
</dbReference>
<dbReference type="Pfam" id="PF03972">
    <property type="entry name" value="MmgE_PrpD_N"/>
    <property type="match status" value="1"/>
</dbReference>
<gene>
    <name evidence="4" type="ORF">GXW76_09545</name>
</gene>
<evidence type="ECO:0000313" key="5">
    <source>
        <dbReference type="Proteomes" id="UP001138751"/>
    </source>
</evidence>
<dbReference type="SUPFAM" id="SSF103378">
    <property type="entry name" value="2-methylcitrate dehydratase PrpD"/>
    <property type="match status" value="1"/>
</dbReference>
<reference evidence="4" key="2">
    <citation type="journal article" date="2021" name="Syst. Appl. Microbiol.">
        <title>Roseomonas hellenica sp. nov., isolated from roots of wild-growing Alkanna tinctoria.</title>
        <authorList>
            <person name="Rat A."/>
            <person name="Naranjo H.D."/>
            <person name="Lebbe L."/>
            <person name="Cnockaert M."/>
            <person name="Krigas N."/>
            <person name="Grigoriadou K."/>
            <person name="Maloupa E."/>
            <person name="Willems A."/>
        </authorList>
    </citation>
    <scope>NUCLEOTIDE SEQUENCE</scope>
    <source>
        <strain evidence="4">LMG 31231</strain>
    </source>
</reference>
<sequence length="473" mass="48830">MDMPIPDSKSSAVATQGPTRALAEFVAGLDLTQVDDFARHAARRHTIDTLGAMIAGATQDATLSVEKAFAAAGIGAGTVPMAGVKQRYDVLSATYVGGTCGHGLELDDGYRAGSVHPGGVVVPAALALGAQRHVSGKAFLASVVAGYEATCRIAAASHPRSRWRGFHNTGTAGVIGSAVTAGALLGYDADRMEGAIGAAASYASGIFTFLAGGDVKRTHPGHAAREGVLAALLVEAGLPTPRGALEFKDGFFNAYAGGEGIDYAKLDILAAGDNHPKSRFAVANCYMKPYASCRHIHAMIDAVLDMAAKDGLTAAQVKAVDIGSYAVAAAHGEVGWTEMTTAQMSIPFTVATALVRGRVTLADFGEAERRDPAILGLTGAIRTTIDEECDAIYPRKRGAKVKVTTADGRVLERTVMEPFGSASNPLTDAGVAEKFLGLVAPRLGQARAQAALDMLWKVDELADIAPLAEALAA</sequence>
<dbReference type="InterPro" id="IPR042188">
    <property type="entry name" value="MmgE/PrpD_sf_2"/>
</dbReference>
<proteinExistence type="inferred from homology"/>
<dbReference type="AlphaFoldDB" id="A0A9X9WW85"/>
<reference evidence="4" key="1">
    <citation type="submission" date="2020-01" db="EMBL/GenBank/DDBJ databases">
        <authorList>
            <person name="Rat A."/>
        </authorList>
    </citation>
    <scope>NUCLEOTIDE SEQUENCE</scope>
    <source>
        <strain evidence="4">LMG 31231</strain>
    </source>
</reference>
<accession>A0A9X9WW85</accession>
<feature type="domain" description="MmgE/PrpD C-terminal" evidence="3">
    <location>
        <begin position="290"/>
        <end position="456"/>
    </location>
</feature>
<dbReference type="PANTHER" id="PTHR16943">
    <property type="entry name" value="2-METHYLCITRATE DEHYDRATASE-RELATED"/>
    <property type="match status" value="1"/>
</dbReference>
<evidence type="ECO:0000259" key="2">
    <source>
        <dbReference type="Pfam" id="PF03972"/>
    </source>
</evidence>
<dbReference type="Gene3D" id="1.10.4100.10">
    <property type="entry name" value="2-methylcitrate dehydratase PrpD"/>
    <property type="match status" value="1"/>
</dbReference>
<feature type="domain" description="MmgE/PrpD N-terminal" evidence="2">
    <location>
        <begin position="21"/>
        <end position="262"/>
    </location>
</feature>
<dbReference type="PANTHER" id="PTHR16943:SF8">
    <property type="entry name" value="2-METHYLCITRATE DEHYDRATASE"/>
    <property type="match status" value="1"/>
</dbReference>
<comment type="similarity">
    <text evidence="1">Belongs to the PrpD family.</text>
</comment>
<evidence type="ECO:0000313" key="4">
    <source>
        <dbReference type="EMBL" id="MBR0671414.1"/>
    </source>
</evidence>